<organism evidence="15 16">
    <name type="scientific">Dactylosporangium cerinum</name>
    <dbReference type="NCBI Taxonomy" id="1434730"/>
    <lineage>
        <taxon>Bacteria</taxon>
        <taxon>Bacillati</taxon>
        <taxon>Actinomycetota</taxon>
        <taxon>Actinomycetes</taxon>
        <taxon>Micromonosporales</taxon>
        <taxon>Micromonosporaceae</taxon>
        <taxon>Dactylosporangium</taxon>
    </lineage>
</organism>
<evidence type="ECO:0000313" key="16">
    <source>
        <dbReference type="Proteomes" id="UP001595912"/>
    </source>
</evidence>
<evidence type="ECO:0000256" key="1">
    <source>
        <dbReference type="ARBA" id="ARBA00000077"/>
    </source>
</evidence>
<evidence type="ECO:0000256" key="4">
    <source>
        <dbReference type="ARBA" id="ARBA00004496"/>
    </source>
</evidence>
<proteinExistence type="inferred from homology"/>
<feature type="binding site" evidence="12">
    <location>
        <position position="7"/>
    </location>
    <ligand>
        <name>a divalent metal cation</name>
        <dbReference type="ChEBI" id="CHEBI:60240"/>
    </ligand>
</feature>
<comment type="subcellular location">
    <subcellularLocation>
        <location evidence="4">Cytoplasm</location>
    </subcellularLocation>
</comment>
<dbReference type="Pfam" id="PF01351">
    <property type="entry name" value="RNase_HII"/>
    <property type="match status" value="1"/>
</dbReference>
<evidence type="ECO:0000256" key="6">
    <source>
        <dbReference type="ARBA" id="ARBA00022490"/>
    </source>
</evidence>
<feature type="binding site" evidence="12">
    <location>
        <position position="99"/>
    </location>
    <ligand>
        <name>a divalent metal cation</name>
        <dbReference type="ChEBI" id="CHEBI:60240"/>
    </ligand>
</feature>
<comment type="cofactor">
    <cofactor evidence="12">
        <name>Mn(2+)</name>
        <dbReference type="ChEBI" id="CHEBI:29035"/>
    </cofactor>
    <cofactor evidence="12">
        <name>Mg(2+)</name>
        <dbReference type="ChEBI" id="CHEBI:18420"/>
    </cofactor>
    <text evidence="12">Manganese or magnesium. Binds 1 divalent metal ion per monomer in the absence of substrate. May bind a second metal ion after substrate binding.</text>
</comment>
<keyword evidence="11" id="KW-0464">Manganese</keyword>
<evidence type="ECO:0000256" key="5">
    <source>
        <dbReference type="ARBA" id="ARBA00007383"/>
    </source>
</evidence>
<keyword evidence="7 12" id="KW-0540">Nuclease</keyword>
<dbReference type="PROSITE" id="PS51975">
    <property type="entry name" value="RNASE_H_2"/>
    <property type="match status" value="1"/>
</dbReference>
<comment type="catalytic activity">
    <reaction evidence="1 12 13">
        <text>Endonucleolytic cleavage to 5'-phosphomonoester.</text>
        <dbReference type="EC" id="3.1.26.4"/>
    </reaction>
</comment>
<keyword evidence="9 12" id="KW-0255">Endonuclease</keyword>
<evidence type="ECO:0000256" key="3">
    <source>
        <dbReference type="ARBA" id="ARBA00004065"/>
    </source>
</evidence>
<dbReference type="PANTHER" id="PTHR10954">
    <property type="entry name" value="RIBONUCLEASE H2 SUBUNIT A"/>
    <property type="match status" value="1"/>
</dbReference>
<comment type="cofactor">
    <cofactor evidence="2">
        <name>Mg(2+)</name>
        <dbReference type="ChEBI" id="CHEBI:18420"/>
    </cofactor>
</comment>
<evidence type="ECO:0000256" key="11">
    <source>
        <dbReference type="ARBA" id="ARBA00023211"/>
    </source>
</evidence>
<dbReference type="InterPro" id="IPR001352">
    <property type="entry name" value="RNase_HII/HIII"/>
</dbReference>
<dbReference type="GO" id="GO:0004523">
    <property type="term" value="F:RNA-DNA hybrid ribonuclease activity"/>
    <property type="evidence" value="ECO:0007669"/>
    <property type="project" value="UniProtKB-EC"/>
</dbReference>
<evidence type="ECO:0000256" key="12">
    <source>
        <dbReference type="PROSITE-ProRule" id="PRU01319"/>
    </source>
</evidence>
<name>A0ABV9VY19_9ACTN</name>
<protein>
    <recommendedName>
        <fullName evidence="13">Ribonuclease</fullName>
        <ecNumber evidence="13">3.1.26.4</ecNumber>
    </recommendedName>
</protein>
<evidence type="ECO:0000259" key="14">
    <source>
        <dbReference type="PROSITE" id="PS51975"/>
    </source>
</evidence>
<dbReference type="CDD" id="cd07182">
    <property type="entry name" value="RNase_HII_bacteria_HII_like"/>
    <property type="match status" value="1"/>
</dbReference>
<comment type="function">
    <text evidence="3 13">Endonuclease that specifically degrades the RNA of RNA-DNA hybrids.</text>
</comment>
<feature type="domain" description="RNase H type-2" evidence="14">
    <location>
        <begin position="1"/>
        <end position="187"/>
    </location>
</feature>
<keyword evidence="10 12" id="KW-0378">Hydrolase</keyword>
<evidence type="ECO:0000313" key="15">
    <source>
        <dbReference type="EMBL" id="MFC5001302.1"/>
    </source>
</evidence>
<comment type="caution">
    <text evidence="15">The sequence shown here is derived from an EMBL/GenBank/DDBJ whole genome shotgun (WGS) entry which is preliminary data.</text>
</comment>
<sequence>MLTAGIDEVGMGCIAGPVYAAAVVLPADHGIVGLRDSKRISAGKREQLAVQIRQRAQLFAVASASVEEIDTLNILSASWTAMARAVALLDPRPTLCLVDGAHAPKLEVAEVRAVPGGDRTEEAIMAAAILAKVARDAEMVRLDALHPGYGFAKNKGYGASAIAALNALGVCRPHRRTFAPVRSLLSG</sequence>
<feature type="binding site" evidence="12">
    <location>
        <position position="8"/>
    </location>
    <ligand>
        <name>a divalent metal cation</name>
        <dbReference type="ChEBI" id="CHEBI:60240"/>
    </ligand>
</feature>
<keyword evidence="6" id="KW-0963">Cytoplasm</keyword>
<evidence type="ECO:0000256" key="2">
    <source>
        <dbReference type="ARBA" id="ARBA00001946"/>
    </source>
</evidence>
<dbReference type="EMBL" id="JBHSIU010000031">
    <property type="protein sequence ID" value="MFC5001302.1"/>
    <property type="molecule type" value="Genomic_DNA"/>
</dbReference>
<dbReference type="Proteomes" id="UP001595912">
    <property type="component" value="Unassembled WGS sequence"/>
</dbReference>
<dbReference type="InterPro" id="IPR012337">
    <property type="entry name" value="RNaseH-like_sf"/>
</dbReference>
<evidence type="ECO:0000256" key="13">
    <source>
        <dbReference type="RuleBase" id="RU003515"/>
    </source>
</evidence>
<dbReference type="InterPro" id="IPR036397">
    <property type="entry name" value="RNaseH_sf"/>
</dbReference>
<dbReference type="EC" id="3.1.26.4" evidence="13"/>
<gene>
    <name evidence="15" type="ORF">ACFPIJ_26145</name>
</gene>
<dbReference type="Gene3D" id="3.30.420.10">
    <property type="entry name" value="Ribonuclease H-like superfamily/Ribonuclease H"/>
    <property type="match status" value="1"/>
</dbReference>
<reference evidence="16" key="1">
    <citation type="journal article" date="2019" name="Int. J. Syst. Evol. Microbiol.">
        <title>The Global Catalogue of Microorganisms (GCM) 10K type strain sequencing project: providing services to taxonomists for standard genome sequencing and annotation.</title>
        <authorList>
            <consortium name="The Broad Institute Genomics Platform"/>
            <consortium name="The Broad Institute Genome Sequencing Center for Infectious Disease"/>
            <person name="Wu L."/>
            <person name="Ma J."/>
        </authorList>
    </citation>
    <scope>NUCLEOTIDE SEQUENCE [LARGE SCALE GENOMIC DNA]</scope>
    <source>
        <strain evidence="16">CGMCC 4.7152</strain>
    </source>
</reference>
<keyword evidence="16" id="KW-1185">Reference proteome</keyword>
<dbReference type="RefSeq" id="WP_380118202.1">
    <property type="nucleotide sequence ID" value="NZ_JBHSIU010000031.1"/>
</dbReference>
<comment type="similarity">
    <text evidence="5 13">Belongs to the RNase HII family.</text>
</comment>
<dbReference type="PANTHER" id="PTHR10954:SF18">
    <property type="entry name" value="RIBONUCLEASE HII"/>
    <property type="match status" value="1"/>
</dbReference>
<dbReference type="InterPro" id="IPR024567">
    <property type="entry name" value="RNase_HII/HIII_dom"/>
</dbReference>
<dbReference type="SUPFAM" id="SSF53098">
    <property type="entry name" value="Ribonuclease H-like"/>
    <property type="match status" value="1"/>
</dbReference>
<dbReference type="NCBIfam" id="NF000595">
    <property type="entry name" value="PRK00015.1-3"/>
    <property type="match status" value="1"/>
</dbReference>
<dbReference type="InterPro" id="IPR022898">
    <property type="entry name" value="RNase_HII"/>
</dbReference>
<evidence type="ECO:0000256" key="7">
    <source>
        <dbReference type="ARBA" id="ARBA00022722"/>
    </source>
</evidence>
<evidence type="ECO:0000256" key="10">
    <source>
        <dbReference type="ARBA" id="ARBA00022801"/>
    </source>
</evidence>
<evidence type="ECO:0000256" key="8">
    <source>
        <dbReference type="ARBA" id="ARBA00022723"/>
    </source>
</evidence>
<evidence type="ECO:0000256" key="9">
    <source>
        <dbReference type="ARBA" id="ARBA00022759"/>
    </source>
</evidence>
<accession>A0ABV9VY19</accession>
<keyword evidence="8 12" id="KW-0479">Metal-binding</keyword>